<name>A0ABN1IUR5_9FLAO</name>
<dbReference type="RefSeq" id="WP_343912428.1">
    <property type="nucleotide sequence ID" value="NZ_BAAAGE010000002.1"/>
</dbReference>
<dbReference type="Proteomes" id="UP001501758">
    <property type="component" value="Unassembled WGS sequence"/>
</dbReference>
<sequence length="342" mass="39647">MILIDSHCNIDLDALAKTHFQELINPQNQDGSYHATQSLIGRISSQMKVDILVPVRIKFWNYFLINHYRNLDRITSGRPEILAEVIIEIENLVGHNILSNNLNYNQASLTSFGKIVKSVFGYEIYRDNGSARENVEQFNLNYCPYCNKQELESIQRTDNLSGNTRITALYQLDHFYPRARFPYLAVSFFNLIPGCSPCNAQLKLDKDFNIFTHVNPFHKSFDDYFKFKLSKVVVSSLNEVELEIENKSPHSDNSIIDFQLLQRYNNQNTKKRILDQLYALKNRSEAVRKSYMSQITGLFRKADIPNEVLLKSQGVPTKKDEISNYPMGKMKRDICIQLDLLK</sequence>
<evidence type="ECO:0008006" key="3">
    <source>
        <dbReference type="Google" id="ProtNLM"/>
    </source>
</evidence>
<evidence type="ECO:0000313" key="2">
    <source>
        <dbReference type="Proteomes" id="UP001501758"/>
    </source>
</evidence>
<accession>A0ABN1IUR5</accession>
<reference evidence="1 2" key="1">
    <citation type="journal article" date="2019" name="Int. J. Syst. Evol. Microbiol.">
        <title>The Global Catalogue of Microorganisms (GCM) 10K type strain sequencing project: providing services to taxonomists for standard genome sequencing and annotation.</title>
        <authorList>
            <consortium name="The Broad Institute Genomics Platform"/>
            <consortium name="The Broad Institute Genome Sequencing Center for Infectious Disease"/>
            <person name="Wu L."/>
            <person name="Ma J."/>
        </authorList>
    </citation>
    <scope>NUCLEOTIDE SEQUENCE [LARGE SCALE GENOMIC DNA]</scope>
    <source>
        <strain evidence="1 2">JCM 15974</strain>
    </source>
</reference>
<proteinExistence type="predicted"/>
<gene>
    <name evidence="1" type="ORF">GCM10009430_22730</name>
</gene>
<organism evidence="1 2">
    <name type="scientific">Aquimarina litoralis</name>
    <dbReference type="NCBI Taxonomy" id="584605"/>
    <lineage>
        <taxon>Bacteria</taxon>
        <taxon>Pseudomonadati</taxon>
        <taxon>Bacteroidota</taxon>
        <taxon>Flavobacteriia</taxon>
        <taxon>Flavobacteriales</taxon>
        <taxon>Flavobacteriaceae</taxon>
        <taxon>Aquimarina</taxon>
    </lineage>
</organism>
<dbReference type="Gene3D" id="1.10.30.50">
    <property type="match status" value="1"/>
</dbReference>
<dbReference type="EMBL" id="BAAAGE010000002">
    <property type="protein sequence ID" value="GAA0721449.1"/>
    <property type="molecule type" value="Genomic_DNA"/>
</dbReference>
<comment type="caution">
    <text evidence="1">The sequence shown here is derived from an EMBL/GenBank/DDBJ whole genome shotgun (WGS) entry which is preliminary data.</text>
</comment>
<protein>
    <recommendedName>
        <fullName evidence="3">HNH endonuclease</fullName>
    </recommendedName>
</protein>
<evidence type="ECO:0000313" key="1">
    <source>
        <dbReference type="EMBL" id="GAA0721449.1"/>
    </source>
</evidence>
<keyword evidence="2" id="KW-1185">Reference proteome</keyword>